<evidence type="ECO:0000256" key="5">
    <source>
        <dbReference type="ARBA" id="ARBA00024867"/>
    </source>
</evidence>
<dbReference type="SUPFAM" id="SSF52172">
    <property type="entry name" value="CheY-like"/>
    <property type="match status" value="1"/>
</dbReference>
<dbReference type="InterPro" id="IPR001789">
    <property type="entry name" value="Sig_transdc_resp-reg_receiver"/>
</dbReference>
<dbReference type="PROSITE" id="PS01124">
    <property type="entry name" value="HTH_ARAC_FAMILY_2"/>
    <property type="match status" value="1"/>
</dbReference>
<keyword evidence="10" id="KW-1185">Reference proteome</keyword>
<accession>A0ABR7PAR6</accession>
<feature type="modified residue" description="4-aspartylphosphate" evidence="6">
    <location>
        <position position="54"/>
    </location>
</feature>
<keyword evidence="3" id="KW-0238">DNA-binding</keyword>
<dbReference type="InterPro" id="IPR011006">
    <property type="entry name" value="CheY-like_superfamily"/>
</dbReference>
<organism evidence="9 10">
    <name type="scientific">Blautia stercoris</name>
    <dbReference type="NCBI Taxonomy" id="871664"/>
    <lineage>
        <taxon>Bacteria</taxon>
        <taxon>Bacillati</taxon>
        <taxon>Bacillota</taxon>
        <taxon>Clostridia</taxon>
        <taxon>Lachnospirales</taxon>
        <taxon>Lachnospiraceae</taxon>
        <taxon>Blautia</taxon>
    </lineage>
</organism>
<evidence type="ECO:0000256" key="6">
    <source>
        <dbReference type="PROSITE-ProRule" id="PRU00169"/>
    </source>
</evidence>
<dbReference type="CDD" id="cd17536">
    <property type="entry name" value="REC_YesN-like"/>
    <property type="match status" value="1"/>
</dbReference>
<evidence type="ECO:0000259" key="8">
    <source>
        <dbReference type="PROSITE" id="PS50110"/>
    </source>
</evidence>
<dbReference type="PANTHER" id="PTHR43280">
    <property type="entry name" value="ARAC-FAMILY TRANSCRIPTIONAL REGULATOR"/>
    <property type="match status" value="1"/>
</dbReference>
<proteinExistence type="predicted"/>
<dbReference type="EMBL" id="JACRTP010000001">
    <property type="protein sequence ID" value="MBC8627900.1"/>
    <property type="molecule type" value="Genomic_DNA"/>
</dbReference>
<dbReference type="Gene3D" id="3.40.50.2300">
    <property type="match status" value="1"/>
</dbReference>
<dbReference type="Gene3D" id="1.10.10.60">
    <property type="entry name" value="Homeodomain-like"/>
    <property type="match status" value="2"/>
</dbReference>
<evidence type="ECO:0000313" key="10">
    <source>
        <dbReference type="Proteomes" id="UP000661649"/>
    </source>
</evidence>
<dbReference type="SUPFAM" id="SSF46689">
    <property type="entry name" value="Homeodomain-like"/>
    <property type="match status" value="2"/>
</dbReference>
<dbReference type="PANTHER" id="PTHR43280:SF2">
    <property type="entry name" value="HTH-TYPE TRANSCRIPTIONAL REGULATOR EXSA"/>
    <property type="match status" value="1"/>
</dbReference>
<dbReference type="Pfam" id="PF12833">
    <property type="entry name" value="HTH_18"/>
    <property type="match status" value="1"/>
</dbReference>
<dbReference type="InterPro" id="IPR018060">
    <property type="entry name" value="HTH_AraC"/>
</dbReference>
<name>A0ABR7PAR6_9FIRM</name>
<keyword evidence="2" id="KW-0805">Transcription regulation</keyword>
<dbReference type="SMART" id="SM00448">
    <property type="entry name" value="REC"/>
    <property type="match status" value="1"/>
</dbReference>
<evidence type="ECO:0000259" key="7">
    <source>
        <dbReference type="PROSITE" id="PS01124"/>
    </source>
</evidence>
<feature type="domain" description="HTH araC/xylS-type" evidence="7">
    <location>
        <begin position="145"/>
        <end position="243"/>
    </location>
</feature>
<dbReference type="RefSeq" id="WP_117454983.1">
    <property type="nucleotide sequence ID" value="NZ_JACRTP010000001.1"/>
</dbReference>
<comment type="caution">
    <text evidence="9">The sequence shown here is derived from an EMBL/GenBank/DDBJ whole genome shotgun (WGS) entry which is preliminary data.</text>
</comment>
<reference evidence="9 10" key="1">
    <citation type="submission" date="2020-08" db="EMBL/GenBank/DDBJ databases">
        <title>Genome public.</title>
        <authorList>
            <person name="Liu C."/>
            <person name="Sun Q."/>
        </authorList>
    </citation>
    <scope>NUCLEOTIDE SEQUENCE [LARGE SCALE GENOMIC DNA]</scope>
    <source>
        <strain evidence="9 10">3_YM_SP_D4_24.mj</strain>
    </source>
</reference>
<protein>
    <recommendedName>
        <fullName evidence="1">Stage 0 sporulation protein A homolog</fullName>
    </recommendedName>
</protein>
<evidence type="ECO:0000313" key="9">
    <source>
        <dbReference type="EMBL" id="MBC8627900.1"/>
    </source>
</evidence>
<dbReference type="SMART" id="SM00342">
    <property type="entry name" value="HTH_ARAC"/>
    <property type="match status" value="1"/>
</dbReference>
<dbReference type="InterPro" id="IPR009057">
    <property type="entry name" value="Homeodomain-like_sf"/>
</dbReference>
<dbReference type="Proteomes" id="UP000661649">
    <property type="component" value="Unassembled WGS sequence"/>
</dbReference>
<sequence>MRILIAEDEERARRGLHSVLTSLSEDYEVVAEASNGKQALELLQILKPDVVFTDLKMPFLDGMGLIKAGIAAGVCTKYVIVSAYEEFEVARQAISLGVKEYLVKPVTYDELKDTMERLDAAQKGKPQLIDKTLKERYPDVHPLVRKSLGFIEKGYSSKISQKELAANLGISQEYFCYLFNKDMGETFSHFLKNYRIEVAKKLLLNGELPKEEIPYSVGFSDSKYFNKVFREVEGCTMTEYVRKNSE</sequence>
<evidence type="ECO:0000256" key="1">
    <source>
        <dbReference type="ARBA" id="ARBA00018672"/>
    </source>
</evidence>
<keyword evidence="6" id="KW-0597">Phosphoprotein</keyword>
<evidence type="ECO:0000256" key="2">
    <source>
        <dbReference type="ARBA" id="ARBA00023015"/>
    </source>
</evidence>
<comment type="function">
    <text evidence="5">May play the central regulatory role in sporulation. It may be an element of the effector pathway responsible for the activation of sporulation genes in response to nutritional stress. Spo0A may act in concert with spo0H (a sigma factor) to control the expression of some genes that are critical to the sporulation process.</text>
</comment>
<gene>
    <name evidence="9" type="ORF">H8712_04580</name>
</gene>
<feature type="domain" description="Response regulatory" evidence="8">
    <location>
        <begin position="2"/>
        <end position="119"/>
    </location>
</feature>
<dbReference type="Pfam" id="PF00072">
    <property type="entry name" value="Response_reg"/>
    <property type="match status" value="1"/>
</dbReference>
<dbReference type="PROSITE" id="PS50110">
    <property type="entry name" value="RESPONSE_REGULATORY"/>
    <property type="match status" value="1"/>
</dbReference>
<keyword evidence="4" id="KW-0804">Transcription</keyword>
<evidence type="ECO:0000256" key="3">
    <source>
        <dbReference type="ARBA" id="ARBA00023125"/>
    </source>
</evidence>
<evidence type="ECO:0000256" key="4">
    <source>
        <dbReference type="ARBA" id="ARBA00023163"/>
    </source>
</evidence>